<evidence type="ECO:0000313" key="3">
    <source>
        <dbReference type="Proteomes" id="UP000027997"/>
    </source>
</evidence>
<keyword evidence="1" id="KW-0472">Membrane</keyword>
<dbReference type="Proteomes" id="UP000027997">
    <property type="component" value="Unassembled WGS sequence"/>
</dbReference>
<comment type="caution">
    <text evidence="2">The sequence shown here is derived from an EMBL/GenBank/DDBJ whole genome shotgun (WGS) entry which is preliminary data.</text>
</comment>
<dbReference type="EMBL" id="JOJP01000001">
    <property type="protein sequence ID" value="KEI69558.1"/>
    <property type="molecule type" value="Genomic_DNA"/>
</dbReference>
<dbReference type="AlphaFoldDB" id="A0A081K5Y2"/>
<feature type="transmembrane region" description="Helical" evidence="1">
    <location>
        <begin position="6"/>
        <end position="24"/>
    </location>
</feature>
<reference evidence="2 3" key="1">
    <citation type="submission" date="2014-06" db="EMBL/GenBank/DDBJ databases">
        <title>Whole Genome Sequences of Three Symbiotic Endozoicomonas Bacteria.</title>
        <authorList>
            <person name="Neave M.J."/>
            <person name="Apprill A."/>
            <person name="Voolstra C.R."/>
        </authorList>
    </citation>
    <scope>NUCLEOTIDE SEQUENCE [LARGE SCALE GENOMIC DNA]</scope>
    <source>
        <strain evidence="2 3">DSM 22380</strain>
    </source>
</reference>
<keyword evidence="3" id="KW-1185">Reference proteome</keyword>
<organism evidence="2 3">
    <name type="scientific">Endozoicomonas elysicola</name>
    <dbReference type="NCBI Taxonomy" id="305900"/>
    <lineage>
        <taxon>Bacteria</taxon>
        <taxon>Pseudomonadati</taxon>
        <taxon>Pseudomonadota</taxon>
        <taxon>Gammaproteobacteria</taxon>
        <taxon>Oceanospirillales</taxon>
        <taxon>Endozoicomonadaceae</taxon>
        <taxon>Endozoicomonas</taxon>
    </lineage>
</organism>
<keyword evidence="1" id="KW-0812">Transmembrane</keyword>
<evidence type="ECO:0000313" key="2">
    <source>
        <dbReference type="EMBL" id="KEI69558.1"/>
    </source>
</evidence>
<keyword evidence="1" id="KW-1133">Transmembrane helix</keyword>
<gene>
    <name evidence="2" type="ORF">GV64_01315</name>
</gene>
<accession>A0A081K5Y2</accession>
<sequence>MLRELGIMKFFVVILIAVAAFYFYKSDQPEIIIYDGITSENIFEVSGSDSRFQYELEEGFISIDAVAAMTGTNGGLKEGGALLTVHLLNHQAVNKFTETYGQSGLCPAPFFNQYADQKILVAASSVIGEKIASWNLPDYRMSSTWENFTIQGQCIKRLKYGELDGEEMQIPDSFFNNCRMILVNELEHYSL</sequence>
<proteinExistence type="predicted"/>
<protein>
    <submittedName>
        <fullName evidence="2">Uncharacterized protein</fullName>
    </submittedName>
</protein>
<name>A0A081K5Y2_9GAMM</name>
<evidence type="ECO:0000256" key="1">
    <source>
        <dbReference type="SAM" id="Phobius"/>
    </source>
</evidence>